<sequence length="70" mass="7996">MIVEKPLVEKPLGVYSSRGFLLLKSTKIATNSVSFSRECCSNRQNQQQNREIFPENVVRNVKISNKVGER</sequence>
<dbReference type="AlphaFoldDB" id="A0A133NN31"/>
<proteinExistence type="predicted"/>
<organism evidence="1 2">
    <name type="scientific">Gardnerella vaginalis</name>
    <dbReference type="NCBI Taxonomy" id="2702"/>
    <lineage>
        <taxon>Bacteria</taxon>
        <taxon>Bacillati</taxon>
        <taxon>Actinomycetota</taxon>
        <taxon>Actinomycetes</taxon>
        <taxon>Bifidobacteriales</taxon>
        <taxon>Bifidobacteriaceae</taxon>
        <taxon>Gardnerella</taxon>
    </lineage>
</organism>
<dbReference type="EMBL" id="LRQA01000048">
    <property type="protein sequence ID" value="KXA17677.1"/>
    <property type="molecule type" value="Genomic_DNA"/>
</dbReference>
<protein>
    <submittedName>
        <fullName evidence="1">Uncharacterized protein</fullName>
    </submittedName>
</protein>
<evidence type="ECO:0000313" key="1">
    <source>
        <dbReference type="EMBL" id="KXA17677.1"/>
    </source>
</evidence>
<accession>A0A133NN31</accession>
<dbReference type="PATRIC" id="fig|2702.99.peg.1014"/>
<name>A0A133NN31_GARVA</name>
<gene>
    <name evidence="1" type="ORF">HMPREF3216_01038</name>
</gene>
<evidence type="ECO:0000313" key="2">
    <source>
        <dbReference type="Proteomes" id="UP000070558"/>
    </source>
</evidence>
<reference evidence="1 2" key="1">
    <citation type="submission" date="2016-01" db="EMBL/GenBank/DDBJ databases">
        <authorList>
            <person name="Oliw E.H."/>
        </authorList>
    </citation>
    <scope>NUCLEOTIDE SEQUENCE [LARGE SCALE GENOMIC DNA]</scope>
    <source>
        <strain evidence="1 2">GED7760B</strain>
    </source>
</reference>
<dbReference type="Proteomes" id="UP000070558">
    <property type="component" value="Unassembled WGS sequence"/>
</dbReference>
<comment type="caution">
    <text evidence="1">The sequence shown here is derived from an EMBL/GenBank/DDBJ whole genome shotgun (WGS) entry which is preliminary data.</text>
</comment>